<keyword evidence="2" id="KW-1185">Reference proteome</keyword>
<proteinExistence type="predicted"/>
<dbReference type="Proteomes" id="UP000680206">
    <property type="component" value="Unassembled WGS sequence"/>
</dbReference>
<comment type="caution">
    <text evidence="1">The sequence shown here is derived from an EMBL/GenBank/DDBJ whole genome shotgun (WGS) entry which is preliminary data.</text>
</comment>
<dbReference type="Pfam" id="PF09609">
    <property type="entry name" value="Cas_GSU0054"/>
    <property type="match status" value="1"/>
</dbReference>
<dbReference type="RefSeq" id="WP_208252075.1">
    <property type="nucleotide sequence ID" value="NZ_JAGEPF010000043.1"/>
</dbReference>
<dbReference type="InterPro" id="IPR019089">
    <property type="entry name" value="Cas_GSU0054"/>
</dbReference>
<name>A0ABS3S896_9ACTN</name>
<evidence type="ECO:0000313" key="2">
    <source>
        <dbReference type="Proteomes" id="UP000680206"/>
    </source>
</evidence>
<organism evidence="1 2">
    <name type="scientific">Actinomadura violacea</name>
    <dbReference type="NCBI Taxonomy" id="2819934"/>
    <lineage>
        <taxon>Bacteria</taxon>
        <taxon>Bacillati</taxon>
        <taxon>Actinomycetota</taxon>
        <taxon>Actinomycetes</taxon>
        <taxon>Streptosporangiales</taxon>
        <taxon>Thermomonosporaceae</taxon>
        <taxon>Actinomadura</taxon>
    </lineage>
</organism>
<dbReference type="EMBL" id="JAGEPF010000043">
    <property type="protein sequence ID" value="MBO2465226.1"/>
    <property type="molecule type" value="Genomic_DNA"/>
</dbReference>
<accession>A0ABS3S896</accession>
<dbReference type="NCBIfam" id="TIGR02165">
    <property type="entry name" value="cas5_6_GSU0054"/>
    <property type="match status" value="1"/>
</dbReference>
<protein>
    <submittedName>
        <fullName evidence="1">Type I-U CRISPR-associated protein Cas5/Cas6</fullName>
    </submittedName>
</protein>
<reference evidence="1 2" key="1">
    <citation type="submission" date="2021-03" db="EMBL/GenBank/DDBJ databases">
        <title>Actinomadura violae sp. nov., isolated from lichen in Thailand.</title>
        <authorList>
            <person name="Kanchanasin P."/>
            <person name="Saeng-In P."/>
            <person name="Phongsopitanun W."/>
            <person name="Yuki M."/>
            <person name="Kudo T."/>
            <person name="Ohkuma M."/>
            <person name="Tanasupawat S."/>
        </authorList>
    </citation>
    <scope>NUCLEOTIDE SEQUENCE [LARGE SCALE GENOMIC DNA]</scope>
    <source>
        <strain evidence="1 2">LCR2-06</strain>
    </source>
</reference>
<sequence>MPLSILARLRDGRYDAGGTRQDQPEWPPHPARVFCALVASVTGEQDWEALRWLEAAGDPQVWASPVFTSRRREGFVVTNITATKPTSQHQLGRTAQTKIRLSAEPGDGEFAFVWPDASPQPATLQTLTNLARRVPYLGRSTSPVTLRVQDETPLMRAEWATLKPAQLGEPDTLALRVPYPGYTERLRQIFAEGRRSWEANRTTPYSYPKPAPVEPPAVSPFDEMLIFGFEAGSVKPTGEMLLTVTDRLRAAVLDRIGTDVPPEVSGHGADTSTHVGYLALPNVGNRHADGRLLGVAVAVPRELRRQAYARLWGALVERPLQRLTLRRDQVLKVEYLPSTALTRGLQAERWTAAGRGGSRTWVTATPIMLDRYLKKSKGDAGVMKEVERSLVRAGLPEPVECEFSPAAMLKGALHRPRRDTMPGHRPSKPIVHVRVTFDRPVIGPVLAGSMRYTGLGLFVPAAEVS</sequence>
<gene>
    <name evidence="1" type="primary">cas5u6u</name>
    <name evidence="1" type="ORF">J4709_47460</name>
</gene>
<evidence type="ECO:0000313" key="1">
    <source>
        <dbReference type="EMBL" id="MBO2465226.1"/>
    </source>
</evidence>